<evidence type="ECO:0000313" key="2">
    <source>
        <dbReference type="Proteomes" id="UP000805193"/>
    </source>
</evidence>
<feature type="non-terminal residue" evidence="1">
    <location>
        <position position="141"/>
    </location>
</feature>
<keyword evidence="2" id="KW-1185">Reference proteome</keyword>
<proteinExistence type="predicted"/>
<name>A0AC60QAE0_IXOPE</name>
<organism evidence="1 2">
    <name type="scientific">Ixodes persulcatus</name>
    <name type="common">Taiga tick</name>
    <dbReference type="NCBI Taxonomy" id="34615"/>
    <lineage>
        <taxon>Eukaryota</taxon>
        <taxon>Metazoa</taxon>
        <taxon>Ecdysozoa</taxon>
        <taxon>Arthropoda</taxon>
        <taxon>Chelicerata</taxon>
        <taxon>Arachnida</taxon>
        <taxon>Acari</taxon>
        <taxon>Parasitiformes</taxon>
        <taxon>Ixodida</taxon>
        <taxon>Ixodoidea</taxon>
        <taxon>Ixodidae</taxon>
        <taxon>Ixodinae</taxon>
        <taxon>Ixodes</taxon>
    </lineage>
</organism>
<accession>A0AC60QAE0</accession>
<reference evidence="1 2" key="1">
    <citation type="journal article" date="2020" name="Cell">
        <title>Large-Scale Comparative Analyses of Tick Genomes Elucidate Their Genetic Diversity and Vector Capacities.</title>
        <authorList>
            <consortium name="Tick Genome and Microbiome Consortium (TIGMIC)"/>
            <person name="Jia N."/>
            <person name="Wang J."/>
            <person name="Shi W."/>
            <person name="Du L."/>
            <person name="Sun Y."/>
            <person name="Zhan W."/>
            <person name="Jiang J.F."/>
            <person name="Wang Q."/>
            <person name="Zhang B."/>
            <person name="Ji P."/>
            <person name="Bell-Sakyi L."/>
            <person name="Cui X.M."/>
            <person name="Yuan T.T."/>
            <person name="Jiang B.G."/>
            <person name="Yang W.F."/>
            <person name="Lam T.T."/>
            <person name="Chang Q.C."/>
            <person name="Ding S.J."/>
            <person name="Wang X.J."/>
            <person name="Zhu J.G."/>
            <person name="Ruan X.D."/>
            <person name="Zhao L."/>
            <person name="Wei J.T."/>
            <person name="Ye R.Z."/>
            <person name="Que T.C."/>
            <person name="Du C.H."/>
            <person name="Zhou Y.H."/>
            <person name="Cheng J.X."/>
            <person name="Dai P.F."/>
            <person name="Guo W.B."/>
            <person name="Han X.H."/>
            <person name="Huang E.J."/>
            <person name="Li L.F."/>
            <person name="Wei W."/>
            <person name="Gao Y.C."/>
            <person name="Liu J.Z."/>
            <person name="Shao H.Z."/>
            <person name="Wang X."/>
            <person name="Wang C.C."/>
            <person name="Yang T.C."/>
            <person name="Huo Q.B."/>
            <person name="Li W."/>
            <person name="Chen H.Y."/>
            <person name="Chen S.E."/>
            <person name="Zhou L.G."/>
            <person name="Ni X.B."/>
            <person name="Tian J.H."/>
            <person name="Sheng Y."/>
            <person name="Liu T."/>
            <person name="Pan Y.S."/>
            <person name="Xia L.Y."/>
            <person name="Li J."/>
            <person name="Zhao F."/>
            <person name="Cao W.C."/>
        </authorList>
    </citation>
    <scope>NUCLEOTIDE SEQUENCE [LARGE SCALE GENOMIC DNA]</scope>
    <source>
        <strain evidence="1">Iper-2018</strain>
    </source>
</reference>
<dbReference type="EMBL" id="JABSTQ010009361">
    <property type="protein sequence ID" value="KAG0430027.1"/>
    <property type="molecule type" value="Genomic_DNA"/>
</dbReference>
<dbReference type="Proteomes" id="UP000805193">
    <property type="component" value="Unassembled WGS sequence"/>
</dbReference>
<feature type="non-terminal residue" evidence="1">
    <location>
        <position position="1"/>
    </location>
</feature>
<comment type="caution">
    <text evidence="1">The sequence shown here is derived from an EMBL/GenBank/DDBJ whole genome shotgun (WGS) entry which is preliminary data.</text>
</comment>
<sequence length="141" mass="15602">KIVVALACFVLVNARDYEGPVWNTKLIKPHEDVLKIMYSDVYTPSAKLLSDMGSLFSGLFPNFGLQRGEANYWRGKTAGLSEAALKVLFPELYVASEKPYWEDSRLNYRGGFHGGLGRDVFDRLRAAATLHKGGKVDFGGA</sequence>
<gene>
    <name evidence="1" type="ORF">HPB47_023077</name>
</gene>
<evidence type="ECO:0000313" key="1">
    <source>
        <dbReference type="EMBL" id="KAG0430027.1"/>
    </source>
</evidence>
<protein>
    <submittedName>
        <fullName evidence="1">Uncharacterized protein</fullName>
    </submittedName>
</protein>